<dbReference type="AlphaFoldDB" id="A0A9X2XH95"/>
<proteinExistence type="predicted"/>
<organism evidence="1 2">
    <name type="scientific">Pseudomonas koreensis</name>
    <dbReference type="NCBI Taxonomy" id="198620"/>
    <lineage>
        <taxon>Bacteria</taxon>
        <taxon>Pseudomonadati</taxon>
        <taxon>Pseudomonadota</taxon>
        <taxon>Gammaproteobacteria</taxon>
        <taxon>Pseudomonadales</taxon>
        <taxon>Pseudomonadaceae</taxon>
        <taxon>Pseudomonas</taxon>
    </lineage>
</organism>
<dbReference type="RefSeq" id="WP_301622172.1">
    <property type="nucleotide sequence ID" value="NZ_JAOSKY010000007.1"/>
</dbReference>
<protein>
    <submittedName>
        <fullName evidence="1">Uncharacterized protein</fullName>
    </submittedName>
</protein>
<evidence type="ECO:0000313" key="1">
    <source>
        <dbReference type="EMBL" id="MCU7248910.1"/>
    </source>
</evidence>
<dbReference type="EMBL" id="JAOSKY010000007">
    <property type="protein sequence ID" value="MCU7248910.1"/>
    <property type="molecule type" value="Genomic_DNA"/>
</dbReference>
<gene>
    <name evidence="1" type="ORF">OC940_13955</name>
</gene>
<sequence length="118" mass="12753">MLRIRGTVGDLPVDLTLELDESDWARLGSQFGMSVQTAQPDTTTTPTAKPQNQDDALWQVARDLLRKAGQLSGPDLLDQLEGLTGSAAAGKRLLVRLRHSADVKVANGGDTPLFSWIE</sequence>
<accession>A0A9X2XH95</accession>
<dbReference type="Proteomes" id="UP001139955">
    <property type="component" value="Unassembled WGS sequence"/>
</dbReference>
<reference evidence="1" key="2">
    <citation type="journal article" date="2023" name="mSystems">
        <title>Charting the Lipopeptidome of Nonpathogenic Pseudomonas.</title>
        <authorList>
            <person name="Cesa-Luna C."/>
            <person name="Geudens N."/>
            <person name="Girard L."/>
            <person name="De Roo V."/>
            <person name="Maklad H.R."/>
            <person name="Martins J.C."/>
            <person name="Hofte M."/>
            <person name="De Mot R."/>
        </authorList>
    </citation>
    <scope>NUCLEOTIDE SEQUENCE</scope>
    <source>
        <strain evidence="1">B1M3-32</strain>
    </source>
</reference>
<comment type="caution">
    <text evidence="1">The sequence shown here is derived from an EMBL/GenBank/DDBJ whole genome shotgun (WGS) entry which is preliminary data.</text>
</comment>
<reference evidence="1" key="1">
    <citation type="submission" date="2022-09" db="EMBL/GenBank/DDBJ databases">
        <authorList>
            <person name="Cesa-Luna C."/>
            <person name="Girard L."/>
            <person name="Lood C."/>
            <person name="Hofte M."/>
            <person name="De Mot R."/>
        </authorList>
    </citation>
    <scope>NUCLEOTIDE SEQUENCE</scope>
    <source>
        <strain evidence="1">B1M3-32</strain>
    </source>
</reference>
<name>A0A9X2XH95_9PSED</name>
<evidence type="ECO:0000313" key="2">
    <source>
        <dbReference type="Proteomes" id="UP001139955"/>
    </source>
</evidence>
<keyword evidence="2" id="KW-1185">Reference proteome</keyword>